<dbReference type="InterPro" id="IPR011060">
    <property type="entry name" value="RibuloseP-bd_barrel"/>
</dbReference>
<dbReference type="NCBIfam" id="NF001377">
    <property type="entry name" value="PRK00278.2-4"/>
    <property type="match status" value="1"/>
</dbReference>
<dbReference type="InterPro" id="IPR001468">
    <property type="entry name" value="Indole-3-GlycerolPSynthase_CS"/>
</dbReference>
<dbReference type="CDD" id="cd00331">
    <property type="entry name" value="IGPS"/>
    <property type="match status" value="1"/>
</dbReference>
<keyword evidence="6 8" id="KW-0057">Aromatic amino acid biosynthesis</keyword>
<keyword evidence="3 8" id="KW-0028">Amino-acid biosynthesis</keyword>
<evidence type="ECO:0000256" key="8">
    <source>
        <dbReference type="HAMAP-Rule" id="MF_00134"/>
    </source>
</evidence>
<dbReference type="Proteomes" id="UP000677457">
    <property type="component" value="Unassembled WGS sequence"/>
</dbReference>
<dbReference type="HAMAP" id="MF_00134_A">
    <property type="entry name" value="IGPS_A"/>
    <property type="match status" value="1"/>
</dbReference>
<comment type="pathway">
    <text evidence="2 8">Amino-acid biosynthesis; L-tryptophan biosynthesis; L-tryptophan from chorismate: step 4/5.</text>
</comment>
<dbReference type="Gene3D" id="3.20.20.70">
    <property type="entry name" value="Aldolase class I"/>
    <property type="match status" value="1"/>
</dbReference>
<reference evidence="11 12" key="1">
    <citation type="submission" date="2021-03" db="EMBL/GenBank/DDBJ databases">
        <title>Whole genome shotgun sequence of Salinispora arenicola NBRC 105043.</title>
        <authorList>
            <person name="Komaki H."/>
            <person name="Tamura T."/>
        </authorList>
    </citation>
    <scope>NUCLEOTIDE SEQUENCE [LARGE SCALE GENOMIC DNA]</scope>
    <source>
        <strain evidence="11 12">NBRC 105043</strain>
    </source>
</reference>
<evidence type="ECO:0000256" key="5">
    <source>
        <dbReference type="ARBA" id="ARBA00022822"/>
    </source>
</evidence>
<dbReference type="InterPro" id="IPR045186">
    <property type="entry name" value="Indole-3-glycerol_P_synth"/>
</dbReference>
<evidence type="ECO:0000313" key="12">
    <source>
        <dbReference type="Proteomes" id="UP000677457"/>
    </source>
</evidence>
<dbReference type="EC" id="4.1.1.48" evidence="8"/>
<keyword evidence="7 8" id="KW-0456">Lyase</keyword>
<dbReference type="NCBIfam" id="NF001369">
    <property type="entry name" value="PRK00278.1-1"/>
    <property type="match status" value="1"/>
</dbReference>
<evidence type="ECO:0000256" key="2">
    <source>
        <dbReference type="ARBA" id="ARBA00004696"/>
    </source>
</evidence>
<evidence type="ECO:0000256" key="7">
    <source>
        <dbReference type="ARBA" id="ARBA00023239"/>
    </source>
</evidence>
<organism evidence="11 12">
    <name type="scientific">Salinispora arenicola</name>
    <dbReference type="NCBI Taxonomy" id="168697"/>
    <lineage>
        <taxon>Bacteria</taxon>
        <taxon>Bacillati</taxon>
        <taxon>Actinomycetota</taxon>
        <taxon>Actinomycetes</taxon>
        <taxon>Micromonosporales</taxon>
        <taxon>Micromonosporaceae</taxon>
        <taxon>Salinispora</taxon>
    </lineage>
</organism>
<feature type="domain" description="Indole-3-glycerol phosphate synthase" evidence="10">
    <location>
        <begin position="23"/>
        <end position="274"/>
    </location>
</feature>
<feature type="region of interest" description="Disordered" evidence="9">
    <location>
        <begin position="1"/>
        <end position="20"/>
    </location>
</feature>
<evidence type="ECO:0000256" key="9">
    <source>
        <dbReference type="SAM" id="MobiDB-lite"/>
    </source>
</evidence>
<comment type="catalytic activity">
    <reaction evidence="1 8">
        <text>1-(2-carboxyphenylamino)-1-deoxy-D-ribulose 5-phosphate + H(+) = (1S,2R)-1-C-(indol-3-yl)glycerol 3-phosphate + CO2 + H2O</text>
        <dbReference type="Rhea" id="RHEA:23476"/>
        <dbReference type="ChEBI" id="CHEBI:15377"/>
        <dbReference type="ChEBI" id="CHEBI:15378"/>
        <dbReference type="ChEBI" id="CHEBI:16526"/>
        <dbReference type="ChEBI" id="CHEBI:58613"/>
        <dbReference type="ChEBI" id="CHEBI:58866"/>
        <dbReference type="EC" id="4.1.1.48"/>
    </reaction>
</comment>
<comment type="caution">
    <text evidence="11">The sequence shown here is derived from an EMBL/GenBank/DDBJ whole genome shotgun (WGS) entry which is preliminary data.</text>
</comment>
<dbReference type="HAMAP" id="MF_00134_B">
    <property type="entry name" value="IGPS_B"/>
    <property type="match status" value="1"/>
</dbReference>
<dbReference type="PANTHER" id="PTHR22854:SF2">
    <property type="entry name" value="INDOLE-3-GLYCEROL-PHOSPHATE SYNTHASE"/>
    <property type="match status" value="1"/>
</dbReference>
<dbReference type="Pfam" id="PF00218">
    <property type="entry name" value="IGPS"/>
    <property type="match status" value="1"/>
</dbReference>
<dbReference type="PROSITE" id="PS00614">
    <property type="entry name" value="IGPS"/>
    <property type="match status" value="1"/>
</dbReference>
<keyword evidence="4 8" id="KW-0210">Decarboxylase</keyword>
<evidence type="ECO:0000256" key="4">
    <source>
        <dbReference type="ARBA" id="ARBA00022793"/>
    </source>
</evidence>
<evidence type="ECO:0000256" key="6">
    <source>
        <dbReference type="ARBA" id="ARBA00023141"/>
    </source>
</evidence>
<dbReference type="PANTHER" id="PTHR22854">
    <property type="entry name" value="TRYPTOPHAN BIOSYNTHESIS PROTEIN"/>
    <property type="match status" value="1"/>
</dbReference>
<comment type="similarity">
    <text evidence="8">Belongs to the TrpC family.</text>
</comment>
<name>A0ABQ4JT19_SALAC</name>
<sequence>MVTAEHARAEGGDAGPAKPGSVLDEILAGVREDVARRQEQVPLERIRELAAAAPRPLDAYASLRKPGVAVIAEVKRSSPSKGRLAEIADPADLAGDYAAGGARAISVLTEGRWFGGSLDDLAAVRAAVDVPVLRKDFVVSSYQVHEARAHGADLVLLIVAALEQKVLVGLLERIESLGMTALVEVHDEEEADRALEAGARVIGVNARDLRTLDVDRSVFERIAPGLPSTVVKIAESGVRGPHDLIRYASAGADAVLVGEGLVTQKSPREAVAELVNAGNHPATPRPVR</sequence>
<evidence type="ECO:0000259" key="10">
    <source>
        <dbReference type="Pfam" id="PF00218"/>
    </source>
</evidence>
<feature type="compositionally biased region" description="Basic and acidic residues" evidence="9">
    <location>
        <begin position="1"/>
        <end position="11"/>
    </location>
</feature>
<evidence type="ECO:0000256" key="1">
    <source>
        <dbReference type="ARBA" id="ARBA00001633"/>
    </source>
</evidence>
<dbReference type="EMBL" id="BOQM01000022">
    <property type="protein sequence ID" value="GIM86115.1"/>
    <property type="molecule type" value="Genomic_DNA"/>
</dbReference>
<proteinExistence type="inferred from homology"/>
<keyword evidence="5 8" id="KW-0822">Tryptophan biosynthesis</keyword>
<dbReference type="SUPFAM" id="SSF51366">
    <property type="entry name" value="Ribulose-phoshate binding barrel"/>
    <property type="match status" value="1"/>
</dbReference>
<evidence type="ECO:0000313" key="11">
    <source>
        <dbReference type="EMBL" id="GIM86115.1"/>
    </source>
</evidence>
<accession>A0ABQ4JT19</accession>
<protein>
    <recommendedName>
        <fullName evidence="8">Indole-3-glycerol phosphate synthase</fullName>
        <shortName evidence="8">IGPS</shortName>
        <ecNumber evidence="8">4.1.1.48</ecNumber>
    </recommendedName>
</protein>
<evidence type="ECO:0000256" key="3">
    <source>
        <dbReference type="ARBA" id="ARBA00022605"/>
    </source>
</evidence>
<gene>
    <name evidence="8 11" type="primary">trpC</name>
    <name evidence="11" type="ORF">Sar04_28510</name>
</gene>
<dbReference type="InterPro" id="IPR013785">
    <property type="entry name" value="Aldolase_TIM"/>
</dbReference>
<dbReference type="InterPro" id="IPR013798">
    <property type="entry name" value="Indole-3-glycerol_P_synth_dom"/>
</dbReference>
<keyword evidence="12" id="KW-1185">Reference proteome</keyword>